<protein>
    <submittedName>
        <fullName evidence="9">Sec-independent protein translocase protein TatB</fullName>
    </submittedName>
</protein>
<evidence type="ECO:0000256" key="8">
    <source>
        <dbReference type="ARBA" id="ARBA00023136"/>
    </source>
</evidence>
<keyword evidence="5" id="KW-0653">Protein transport</keyword>
<keyword evidence="6" id="KW-1133">Transmembrane helix</keyword>
<evidence type="ECO:0000256" key="1">
    <source>
        <dbReference type="ARBA" id="ARBA00004167"/>
    </source>
</evidence>
<dbReference type="KEGG" id="mpaf:R5R33_15565"/>
<name>A0AAU0MYQ1_9GAMM</name>
<dbReference type="GO" id="GO:0016020">
    <property type="term" value="C:membrane"/>
    <property type="evidence" value="ECO:0007669"/>
    <property type="project" value="UniProtKB-SubCell"/>
</dbReference>
<evidence type="ECO:0000256" key="7">
    <source>
        <dbReference type="ARBA" id="ARBA00023010"/>
    </source>
</evidence>
<evidence type="ECO:0000313" key="9">
    <source>
        <dbReference type="EMBL" id="WOX05143.1"/>
    </source>
</evidence>
<dbReference type="PANTHER" id="PTHR33162">
    <property type="entry name" value="SEC-INDEPENDENT PROTEIN TRANSLOCASE PROTEIN TATA, CHLOROPLASTIC"/>
    <property type="match status" value="1"/>
</dbReference>
<dbReference type="GO" id="GO:0008320">
    <property type="term" value="F:protein transmembrane transporter activity"/>
    <property type="evidence" value="ECO:0007669"/>
    <property type="project" value="InterPro"/>
</dbReference>
<keyword evidence="8" id="KW-0472">Membrane</keyword>
<dbReference type="PRINTS" id="PR01506">
    <property type="entry name" value="TATBPROTEIN"/>
</dbReference>
<dbReference type="GO" id="GO:0043953">
    <property type="term" value="P:protein transport by the Tat complex"/>
    <property type="evidence" value="ECO:0007669"/>
    <property type="project" value="InterPro"/>
</dbReference>
<evidence type="ECO:0000256" key="4">
    <source>
        <dbReference type="ARBA" id="ARBA00022692"/>
    </source>
</evidence>
<dbReference type="PANTHER" id="PTHR33162:SF1">
    <property type="entry name" value="SEC-INDEPENDENT PROTEIN TRANSLOCASE PROTEIN TATA, CHLOROPLASTIC"/>
    <property type="match status" value="1"/>
</dbReference>
<keyword evidence="7" id="KW-0811">Translocation</keyword>
<evidence type="ECO:0000256" key="2">
    <source>
        <dbReference type="ARBA" id="ARBA00022448"/>
    </source>
</evidence>
<dbReference type="RefSeq" id="WP_318953617.1">
    <property type="nucleotide sequence ID" value="NZ_CP137555.1"/>
</dbReference>
<dbReference type="NCBIfam" id="TIGR01410">
    <property type="entry name" value="tatB"/>
    <property type="match status" value="1"/>
</dbReference>
<dbReference type="AlphaFoldDB" id="A0AAU0MYQ1"/>
<dbReference type="InterPro" id="IPR018448">
    <property type="entry name" value="TatB"/>
</dbReference>
<evidence type="ECO:0000256" key="3">
    <source>
        <dbReference type="ARBA" id="ARBA00022475"/>
    </source>
</evidence>
<keyword evidence="2" id="KW-0813">Transport</keyword>
<dbReference type="Gene3D" id="1.20.5.3310">
    <property type="match status" value="1"/>
</dbReference>
<evidence type="ECO:0000313" key="10">
    <source>
        <dbReference type="Proteomes" id="UP001302477"/>
    </source>
</evidence>
<keyword evidence="10" id="KW-1185">Reference proteome</keyword>
<reference evidence="9 10" key="1">
    <citation type="submission" date="2023-10" db="EMBL/GenBank/DDBJ databases">
        <title>Description of Microbulbifer bruguierae sp. nov., isolated from the sediments of mangrove plant Bruguiera sexangula and comparative genomic analyses of the genus Microbulbifer.</title>
        <authorList>
            <person name="Long M."/>
        </authorList>
    </citation>
    <scope>NUCLEOTIDE SEQUENCE [LARGE SCALE GENOMIC DNA]</scope>
    <source>
        <strain evidence="9 10">SPO729</strain>
    </source>
</reference>
<gene>
    <name evidence="9" type="primary">tatB</name>
    <name evidence="9" type="ORF">R5R33_15565</name>
</gene>
<evidence type="ECO:0000256" key="5">
    <source>
        <dbReference type="ARBA" id="ARBA00022927"/>
    </source>
</evidence>
<keyword evidence="4" id="KW-0812">Transmembrane</keyword>
<keyword evidence="3" id="KW-1003">Cell membrane</keyword>
<accession>A0AAU0MYQ1</accession>
<proteinExistence type="predicted"/>
<organism evidence="9 10">
    <name type="scientific">Microbulbifer pacificus</name>
    <dbReference type="NCBI Taxonomy" id="407164"/>
    <lineage>
        <taxon>Bacteria</taxon>
        <taxon>Pseudomonadati</taxon>
        <taxon>Pseudomonadota</taxon>
        <taxon>Gammaproteobacteria</taxon>
        <taxon>Cellvibrionales</taxon>
        <taxon>Microbulbiferaceae</taxon>
        <taxon>Microbulbifer</taxon>
    </lineage>
</organism>
<evidence type="ECO:0000256" key="6">
    <source>
        <dbReference type="ARBA" id="ARBA00022989"/>
    </source>
</evidence>
<sequence length="102" mass="11892">MFDIGFFEMLVVGTIALMVLGPERLPEAVVKTGRMIGQIKRQVRQFTVEIEREVNTKEIKEKLKQTRYEVGVDQMPTFSEFIEKDSLSHRFDSAERLQEKRG</sequence>
<dbReference type="EMBL" id="CP137555">
    <property type="protein sequence ID" value="WOX05143.1"/>
    <property type="molecule type" value="Genomic_DNA"/>
</dbReference>
<dbReference type="InterPro" id="IPR003369">
    <property type="entry name" value="TatA/B/E"/>
</dbReference>
<comment type="subcellular location">
    <subcellularLocation>
        <location evidence="1">Membrane</location>
        <topology evidence="1">Single-pass membrane protein</topology>
    </subcellularLocation>
</comment>
<dbReference type="Proteomes" id="UP001302477">
    <property type="component" value="Chromosome"/>
</dbReference>
<dbReference type="Pfam" id="PF02416">
    <property type="entry name" value="TatA_B_E"/>
    <property type="match status" value="1"/>
</dbReference>